<dbReference type="Gene3D" id="3.90.25.10">
    <property type="entry name" value="UDP-galactose 4-epimerase, domain 1"/>
    <property type="match status" value="1"/>
</dbReference>
<organism evidence="10 11">
    <name type="scientific">Trichinella patagoniensis</name>
    <dbReference type="NCBI Taxonomy" id="990121"/>
    <lineage>
        <taxon>Eukaryota</taxon>
        <taxon>Metazoa</taxon>
        <taxon>Ecdysozoa</taxon>
        <taxon>Nematoda</taxon>
        <taxon>Enoplea</taxon>
        <taxon>Dorylaimia</taxon>
        <taxon>Trichinellida</taxon>
        <taxon>Trichinellidae</taxon>
        <taxon>Trichinella</taxon>
    </lineage>
</organism>
<dbReference type="AlphaFoldDB" id="A0A0V0ZC64"/>
<proteinExistence type="inferred from homology"/>
<protein>
    <recommendedName>
        <fullName evidence="4">GDP-L-fucose synthase</fullName>
        <ecNumber evidence="4">1.1.1.271</ecNumber>
    </recommendedName>
    <alternativeName>
        <fullName evidence="8">GDP-4-keto-6-deoxy-D-mannose-3,5-epimerase-4-reductase</fullName>
    </alternativeName>
</protein>
<evidence type="ECO:0000313" key="10">
    <source>
        <dbReference type="EMBL" id="KRY10100.1"/>
    </source>
</evidence>
<comment type="similarity">
    <text evidence="3">Belongs to the NAD(P)-dependent epimerase/dehydratase family. Fucose synthase subfamily.</text>
</comment>
<dbReference type="HAMAP" id="MF_00956">
    <property type="entry name" value="GDP_fucose_synth"/>
    <property type="match status" value="1"/>
</dbReference>
<feature type="domain" description="NAD-dependent epimerase/dehydratase" evidence="9">
    <location>
        <begin position="46"/>
        <end position="275"/>
    </location>
</feature>
<sequence>MKLYKYSILLQYFLPKSSKLSPNIIFQYNFVITKEIQMSSGERTVILITGGNGMIGNAIKEVVERDADHKLQTMNWVFATRADAHLTSYEETKKMFEKYRPTHVIHLAAKVGGFFDNINNNLEFFRQNMIMNDNVLNCAYEKKVKKVVSCSSTCIYPDNCTYPVDEKMIHLGPPHNSNLGYAYAKRMLDVLNQLYSRDHGCIFTSVVPCNVFGPHDNFSVESGHSVPALIHKCYLAKMSKTALIVNGTGKPQRQYIYSLDLAQLILWVLFNYNEVNPINLTTDEKDEITVDELTRCIAEALQFEGPVLFNATKPEGAIKRTTSNAKLRRHLKGFQFTPFKKAIQETVDWFITNYDNARK</sequence>
<keyword evidence="5" id="KW-0521">NADP</keyword>
<evidence type="ECO:0000256" key="8">
    <source>
        <dbReference type="ARBA" id="ARBA00032995"/>
    </source>
</evidence>
<dbReference type="STRING" id="990121.A0A0V0ZC64"/>
<dbReference type="CDD" id="cd05239">
    <property type="entry name" value="GDP_FS_SDR_e"/>
    <property type="match status" value="1"/>
</dbReference>
<dbReference type="Pfam" id="PF01370">
    <property type="entry name" value="Epimerase"/>
    <property type="match status" value="1"/>
</dbReference>
<keyword evidence="6" id="KW-0560">Oxidoreductase</keyword>
<dbReference type="EMBL" id="JYDQ01000244">
    <property type="protein sequence ID" value="KRY10100.1"/>
    <property type="molecule type" value="Genomic_DNA"/>
</dbReference>
<comment type="pathway">
    <text evidence="2">Nucleotide-sugar biosynthesis; GDP-L-fucose biosynthesis via de novo pathway; GDP-L-fucose from GDP-alpha-D-mannose: step 2/2.</text>
</comment>
<dbReference type="GO" id="GO:0050577">
    <property type="term" value="F:GDP-L-fucose synthase activity"/>
    <property type="evidence" value="ECO:0007669"/>
    <property type="project" value="UniProtKB-EC"/>
</dbReference>
<dbReference type="Gene3D" id="3.40.50.720">
    <property type="entry name" value="NAD(P)-binding Rossmann-like Domain"/>
    <property type="match status" value="1"/>
</dbReference>
<dbReference type="EC" id="1.1.1.271" evidence="4"/>
<evidence type="ECO:0000256" key="4">
    <source>
        <dbReference type="ARBA" id="ARBA00012371"/>
    </source>
</evidence>
<dbReference type="InterPro" id="IPR028614">
    <property type="entry name" value="GDP_fucose/colitose_synth"/>
</dbReference>
<dbReference type="Proteomes" id="UP000054783">
    <property type="component" value="Unassembled WGS sequence"/>
</dbReference>
<dbReference type="OrthoDB" id="202470at2759"/>
<evidence type="ECO:0000256" key="7">
    <source>
        <dbReference type="ARBA" id="ARBA00023235"/>
    </source>
</evidence>
<dbReference type="GO" id="GO:0042351">
    <property type="term" value="P:'de novo' GDP-L-fucose biosynthetic process"/>
    <property type="evidence" value="ECO:0007669"/>
    <property type="project" value="UniProtKB-UniPathway"/>
</dbReference>
<reference evidence="10 11" key="1">
    <citation type="submission" date="2015-01" db="EMBL/GenBank/DDBJ databases">
        <title>Evolution of Trichinella species and genotypes.</title>
        <authorList>
            <person name="Korhonen P.K."/>
            <person name="Edoardo P."/>
            <person name="Giuseppe L.R."/>
            <person name="Gasser R.B."/>
        </authorList>
    </citation>
    <scope>NUCLEOTIDE SEQUENCE [LARGE SCALE GENOMIC DNA]</scope>
    <source>
        <strain evidence="10">ISS2496</strain>
    </source>
</reference>
<keyword evidence="11" id="KW-1185">Reference proteome</keyword>
<evidence type="ECO:0000256" key="1">
    <source>
        <dbReference type="ARBA" id="ARBA00002870"/>
    </source>
</evidence>
<evidence type="ECO:0000256" key="5">
    <source>
        <dbReference type="ARBA" id="ARBA00022857"/>
    </source>
</evidence>
<dbReference type="SUPFAM" id="SSF51735">
    <property type="entry name" value="NAD(P)-binding Rossmann-fold domains"/>
    <property type="match status" value="1"/>
</dbReference>
<comment type="caution">
    <text evidence="10">The sequence shown here is derived from an EMBL/GenBank/DDBJ whole genome shotgun (WGS) entry which is preliminary data.</text>
</comment>
<gene>
    <name evidence="10" type="primary">TSTA3</name>
    <name evidence="10" type="ORF">T12_861</name>
</gene>
<dbReference type="UniPathway" id="UPA00128">
    <property type="reaction ID" value="UER00191"/>
</dbReference>
<evidence type="ECO:0000259" key="9">
    <source>
        <dbReference type="Pfam" id="PF01370"/>
    </source>
</evidence>
<dbReference type="PANTHER" id="PTHR43238:SF1">
    <property type="entry name" value="GDP-L-FUCOSE SYNTHASE"/>
    <property type="match status" value="1"/>
</dbReference>
<dbReference type="InterPro" id="IPR001509">
    <property type="entry name" value="Epimerase_deHydtase"/>
</dbReference>
<evidence type="ECO:0000256" key="2">
    <source>
        <dbReference type="ARBA" id="ARBA00004883"/>
    </source>
</evidence>
<dbReference type="GO" id="GO:0016853">
    <property type="term" value="F:isomerase activity"/>
    <property type="evidence" value="ECO:0007669"/>
    <property type="project" value="UniProtKB-KW"/>
</dbReference>
<dbReference type="InterPro" id="IPR036291">
    <property type="entry name" value="NAD(P)-bd_dom_sf"/>
</dbReference>
<evidence type="ECO:0000256" key="3">
    <source>
        <dbReference type="ARBA" id="ARBA00005959"/>
    </source>
</evidence>
<dbReference type="PANTHER" id="PTHR43238">
    <property type="entry name" value="GDP-L-FUCOSE SYNTHASE"/>
    <property type="match status" value="1"/>
</dbReference>
<evidence type="ECO:0000256" key="6">
    <source>
        <dbReference type="ARBA" id="ARBA00023002"/>
    </source>
</evidence>
<comment type="function">
    <text evidence="1">Catalyzes the two-step NADP-dependent conversion of GDP-4-dehydro-6-deoxy-D-mannose to GDP-fucose, involving an epimerase and a reductase reaction.</text>
</comment>
<name>A0A0V0ZC64_9BILA</name>
<accession>A0A0V0ZC64</accession>
<keyword evidence="7" id="KW-0413">Isomerase</keyword>
<evidence type="ECO:0000313" key="11">
    <source>
        <dbReference type="Proteomes" id="UP000054783"/>
    </source>
</evidence>